<dbReference type="RefSeq" id="WP_135253840.1">
    <property type="nucleotide sequence ID" value="NZ_CP038865.1"/>
</dbReference>
<dbReference type="Proteomes" id="UP000297725">
    <property type="component" value="Unassembled WGS sequence"/>
</dbReference>
<protein>
    <submittedName>
        <fullName evidence="5">WxL domain-containing protein</fullName>
    </submittedName>
</protein>
<organism evidence="5 7">
    <name type="scientific">Vagococcus xieshaowenii</name>
    <dbReference type="NCBI Taxonomy" id="2562451"/>
    <lineage>
        <taxon>Bacteria</taxon>
        <taxon>Bacillati</taxon>
        <taxon>Bacillota</taxon>
        <taxon>Bacilli</taxon>
        <taxon>Lactobacillales</taxon>
        <taxon>Enterococcaceae</taxon>
        <taxon>Vagococcus</taxon>
    </lineage>
</organism>
<name>A0AAJ5EGN4_9ENTE</name>
<evidence type="ECO:0000313" key="7">
    <source>
        <dbReference type="Proteomes" id="UP000297725"/>
    </source>
</evidence>
<accession>A0AAJ5EGN4</accession>
<reference evidence="5 7" key="1">
    <citation type="submission" date="2019-03" db="EMBL/GenBank/DDBJ databases">
        <title>Vagococcus sp. was isolated fron gut of Carduelis flavirostris.</title>
        <authorList>
            <person name="Ge Y."/>
        </authorList>
    </citation>
    <scope>NUCLEOTIDE SEQUENCE [LARGE SCALE GENOMIC DNA]</scope>
    <source>
        <strain evidence="5 7">CF-210</strain>
    </source>
</reference>
<dbReference type="Proteomes" id="UP000296883">
    <property type="component" value="Chromosome"/>
</dbReference>
<sequence length="246" mass="25650">MKKVISSLMLSTMVLGGVVVNAAGTGTDIDPATGTATINFTKNEQVPGPVNPTDPSQPIDPDDPNKPSEPGEEPGGNNGQTGAKGPLSLDVYPKIFDFGSHEVDMKGGTYNSTLTGNHYLQVTDNRDDADGWSVKVSRTEFVMNDGTNQLAGSTLTLPTGEARNALNETPTVIDTDLIIGGETSIPVGADNAKTIFGSPAVTGTGKSTSTYVWDASQETLTVPKNVAKSGTYTSTINWTLVSEVAQ</sequence>
<keyword evidence="2" id="KW-0732">Signal</keyword>
<dbReference type="InterPro" id="IPR027994">
    <property type="entry name" value="WxL_dom"/>
</dbReference>
<feature type="region of interest" description="Disordered" evidence="1">
    <location>
        <begin position="40"/>
        <end position="86"/>
    </location>
</feature>
<gene>
    <name evidence="5" type="ORF">E4031_02925</name>
    <name evidence="4" type="ORF">E4Z98_09525</name>
</gene>
<dbReference type="Pfam" id="PF13731">
    <property type="entry name" value="WxL"/>
    <property type="match status" value="1"/>
</dbReference>
<evidence type="ECO:0000259" key="3">
    <source>
        <dbReference type="Pfam" id="PF13731"/>
    </source>
</evidence>
<reference evidence="4 6" key="2">
    <citation type="journal article" date="2020" name="Int. J. Syst. Evol. Microbiol.">
        <title>Vagococcus xieshaowenii sp. nov., isolated from snow finch (Montifringilla taczanowskii) cloacal content.</title>
        <authorList>
            <person name="Ge Y."/>
            <person name="Yang J."/>
            <person name="Lai X.H."/>
            <person name="Zhang G."/>
            <person name="Jin D."/>
            <person name="Lu S."/>
            <person name="Wang B."/>
            <person name="Huang Y."/>
            <person name="Huang Y."/>
            <person name="Ren Z."/>
            <person name="Zhang X."/>
            <person name="Xu J."/>
        </authorList>
    </citation>
    <scope>NUCLEOTIDE SEQUENCE [LARGE SCALE GENOMIC DNA]</scope>
    <source>
        <strain evidence="6">personal::cf-49</strain>
        <strain evidence="4">Personal::cf-49</strain>
    </source>
</reference>
<feature type="domain" description="WxL" evidence="3">
    <location>
        <begin position="33"/>
        <end position="242"/>
    </location>
</feature>
<evidence type="ECO:0000313" key="5">
    <source>
        <dbReference type="EMBL" id="TFZ42664.1"/>
    </source>
</evidence>
<evidence type="ECO:0000313" key="6">
    <source>
        <dbReference type="Proteomes" id="UP000296883"/>
    </source>
</evidence>
<dbReference type="EMBL" id="CP038865">
    <property type="protein sequence ID" value="QCA29548.1"/>
    <property type="molecule type" value="Genomic_DNA"/>
</dbReference>
<feature type="signal peptide" evidence="2">
    <location>
        <begin position="1"/>
        <end position="22"/>
    </location>
</feature>
<evidence type="ECO:0000256" key="2">
    <source>
        <dbReference type="SAM" id="SignalP"/>
    </source>
</evidence>
<dbReference type="AlphaFoldDB" id="A0AAJ5EGN4"/>
<feature type="chain" id="PRO_5042556449" evidence="2">
    <location>
        <begin position="23"/>
        <end position="246"/>
    </location>
</feature>
<proteinExistence type="predicted"/>
<evidence type="ECO:0000256" key="1">
    <source>
        <dbReference type="SAM" id="MobiDB-lite"/>
    </source>
</evidence>
<evidence type="ECO:0000313" key="4">
    <source>
        <dbReference type="EMBL" id="QCA29548.1"/>
    </source>
</evidence>
<keyword evidence="6" id="KW-1185">Reference proteome</keyword>
<dbReference type="EMBL" id="SRHU01000009">
    <property type="protein sequence ID" value="TFZ42664.1"/>
    <property type="molecule type" value="Genomic_DNA"/>
</dbReference>